<dbReference type="Gene3D" id="3.30.1360.130">
    <property type="entry name" value="Dipeptide transport protein"/>
    <property type="match status" value="1"/>
</dbReference>
<evidence type="ECO:0000313" key="2">
    <source>
        <dbReference type="Proteomes" id="UP001596417"/>
    </source>
</evidence>
<dbReference type="PIRSF" id="PIRSF015853">
    <property type="entry name" value="Pep_DppA"/>
    <property type="match status" value="1"/>
</dbReference>
<dbReference type="InterPro" id="IPR027476">
    <property type="entry name" value="DppA_N"/>
</dbReference>
<dbReference type="EMBL" id="JBHTAX010000001">
    <property type="protein sequence ID" value="MFC7190144.1"/>
    <property type="molecule type" value="Genomic_DNA"/>
</dbReference>
<dbReference type="InterPro" id="IPR007035">
    <property type="entry name" value="Peptidase_M55"/>
</dbReference>
<dbReference type="SUPFAM" id="SSF63992">
    <property type="entry name" value="Dipeptide transport protein"/>
    <property type="match status" value="1"/>
</dbReference>
<dbReference type="Pfam" id="PF04951">
    <property type="entry name" value="Peptidase_M55"/>
    <property type="match status" value="1"/>
</dbReference>
<comment type="caution">
    <text evidence="1">The sequence shown here is derived from an EMBL/GenBank/DDBJ whole genome shotgun (WGS) entry which is preliminary data.</text>
</comment>
<dbReference type="AlphaFoldDB" id="A0ABD5YQ61"/>
<protein>
    <submittedName>
        <fullName evidence="1">M55 family metallopeptidase</fullName>
    </submittedName>
</protein>
<organism evidence="1 2">
    <name type="scientific">Halocatena marina</name>
    <dbReference type="NCBI Taxonomy" id="2934937"/>
    <lineage>
        <taxon>Archaea</taxon>
        <taxon>Methanobacteriati</taxon>
        <taxon>Methanobacteriota</taxon>
        <taxon>Stenosarchaea group</taxon>
        <taxon>Halobacteria</taxon>
        <taxon>Halobacteriales</taxon>
        <taxon>Natronomonadaceae</taxon>
        <taxon>Halocatena</taxon>
    </lineage>
</organism>
<proteinExistence type="predicted"/>
<dbReference type="Gene3D" id="3.40.50.10780">
    <property type="entry name" value="Dipeptide transport protein"/>
    <property type="match status" value="1"/>
</dbReference>
<accession>A0ABD5YQ61</accession>
<reference evidence="1 2" key="1">
    <citation type="journal article" date="2019" name="Int. J. Syst. Evol. Microbiol.">
        <title>The Global Catalogue of Microorganisms (GCM) 10K type strain sequencing project: providing services to taxonomists for standard genome sequencing and annotation.</title>
        <authorList>
            <consortium name="The Broad Institute Genomics Platform"/>
            <consortium name="The Broad Institute Genome Sequencing Center for Infectious Disease"/>
            <person name="Wu L."/>
            <person name="Ma J."/>
        </authorList>
    </citation>
    <scope>NUCLEOTIDE SEQUENCE [LARGE SCALE GENOMIC DNA]</scope>
    <source>
        <strain evidence="1 2">RDMS1</strain>
    </source>
</reference>
<dbReference type="CDD" id="cd08663">
    <property type="entry name" value="DAP_dppA_1"/>
    <property type="match status" value="1"/>
</dbReference>
<dbReference type="GeneID" id="76199723"/>
<dbReference type="Proteomes" id="UP001596417">
    <property type="component" value="Unassembled WGS sequence"/>
</dbReference>
<name>A0ABD5YQ61_9EURY</name>
<sequence>MKVFISADMEGITGITTPEDVVSGEREYERGTELLHGDVNAAIEGAYDGGASEVLVNDSHSGMRNLDRSRLDDRARLIRGRTKPRSMMQGLSSDHNVAFFVGYHAKAGTSGAVLNHTFYGHELIRLLVDGREVGELGWNAALAAHFGVPVGLVTGDDKTADEATDELGESVETAVVKQGVDRFSAECLSPVTSRAAIREAATRALQRAADGGFDQSTTTAEHITIEAEWSATNHAFRAGGVPGVERTGGRTTSVSADTYREAFDASVAMLRAGGAARNGFYG</sequence>
<dbReference type="RefSeq" id="WP_248906723.1">
    <property type="nucleotide sequence ID" value="NZ_CP109979.1"/>
</dbReference>
<dbReference type="InterPro" id="IPR036177">
    <property type="entry name" value="Peptidase_M55_sf"/>
</dbReference>
<keyword evidence="2" id="KW-1185">Reference proteome</keyword>
<evidence type="ECO:0000313" key="1">
    <source>
        <dbReference type="EMBL" id="MFC7190144.1"/>
    </source>
</evidence>
<gene>
    <name evidence="1" type="ORF">ACFQL7_09950</name>
</gene>